<feature type="domain" description="Phospholipase C/D" evidence="1">
    <location>
        <begin position="10"/>
        <end position="145"/>
    </location>
</feature>
<keyword evidence="3" id="KW-1185">Reference proteome</keyword>
<dbReference type="AlphaFoldDB" id="A0A4R4EMA5"/>
<evidence type="ECO:0000313" key="2">
    <source>
        <dbReference type="EMBL" id="TCZ80947.1"/>
    </source>
</evidence>
<gene>
    <name evidence="2" type="ORF">E0485_01280</name>
</gene>
<accession>A0A4R4EMA5</accession>
<proteinExistence type="predicted"/>
<evidence type="ECO:0000313" key="3">
    <source>
        <dbReference type="Proteomes" id="UP000295418"/>
    </source>
</evidence>
<evidence type="ECO:0000259" key="1">
    <source>
        <dbReference type="Pfam" id="PF00882"/>
    </source>
</evidence>
<reference evidence="2 3" key="1">
    <citation type="submission" date="2019-03" db="EMBL/GenBank/DDBJ databases">
        <authorList>
            <person name="Kim M.K.M."/>
        </authorList>
    </citation>
    <scope>NUCLEOTIDE SEQUENCE [LARGE SCALE GENOMIC DNA]</scope>
    <source>
        <strain evidence="2 3">18JY21-1</strain>
    </source>
</reference>
<comment type="caution">
    <text evidence="2">The sequence shown here is derived from an EMBL/GenBank/DDBJ whole genome shotgun (WGS) entry which is preliminary data.</text>
</comment>
<dbReference type="OrthoDB" id="9810528at2"/>
<dbReference type="Pfam" id="PF00882">
    <property type="entry name" value="Zn_dep_PLPC"/>
    <property type="match status" value="1"/>
</dbReference>
<sequence length="318" mass="37346">MRMYMPFVWTHIIFGEELLQKSGLSSIIEDPRLKQIFNLGCQGPDVLFYHNYLPWRNSRFATELGNMMHAKECGPFILQLINEVKNRSIKDPALIYTIGFITHHILDRTMHPFVFYHSGFTPLMHQRFEIIMDTLIVKAKLGIDTWRTPTWKLLAYEKSLLKEIPVIMHKIAKQLYPEHSKHVQLQEWRDSYRQMIQAQKIFHDPHGIKMKLTFGLLEPYVYKRTNAPLDYLNEQHAEWNCPTSLAEKHTDSIWDLWDKARLEGVEILIELSRILKTIQQNKSANFNRLIELLGNISYDSGKPCDSSLEIIHVKSMIG</sequence>
<protein>
    <recommendedName>
        <fullName evidence="1">Phospholipase C/D domain-containing protein</fullName>
    </recommendedName>
</protein>
<dbReference type="InterPro" id="IPR029002">
    <property type="entry name" value="PLPC/GPLD1"/>
</dbReference>
<dbReference type="Proteomes" id="UP000295418">
    <property type="component" value="Unassembled WGS sequence"/>
</dbReference>
<name>A0A4R4EMA5_9BACL</name>
<organism evidence="2 3">
    <name type="scientific">Paenibacillus albiflavus</name>
    <dbReference type="NCBI Taxonomy" id="2545760"/>
    <lineage>
        <taxon>Bacteria</taxon>
        <taxon>Bacillati</taxon>
        <taxon>Bacillota</taxon>
        <taxon>Bacilli</taxon>
        <taxon>Bacillales</taxon>
        <taxon>Paenibacillaceae</taxon>
        <taxon>Paenibacillus</taxon>
    </lineage>
</organism>
<dbReference type="EMBL" id="SKFG01000001">
    <property type="protein sequence ID" value="TCZ80947.1"/>
    <property type="molecule type" value="Genomic_DNA"/>
</dbReference>